<evidence type="ECO:0000313" key="3">
    <source>
        <dbReference type="Proteomes" id="UP001327027"/>
    </source>
</evidence>
<evidence type="ECO:0000256" key="1">
    <source>
        <dbReference type="SAM" id="SignalP"/>
    </source>
</evidence>
<sequence length="50" mass="5286">MKTIFYILIALCMTTSFTACTTDSIADAVEPSTEEVATNGDGHVADEDEG</sequence>
<reference evidence="2 3" key="1">
    <citation type="journal article" date="2013" name="Int. J. Syst. Evol. Microbiol.">
        <title>Aquimarina gracilis sp. nov., isolated from the gut microflora of a mussel, Mytilus coruscus, and emended description of Aquimarina spongiae.</title>
        <authorList>
            <person name="Park S.C."/>
            <person name="Choe H.N."/>
            <person name="Baik K.S."/>
            <person name="Seong C.N."/>
        </authorList>
    </citation>
    <scope>NUCLEOTIDE SEQUENCE [LARGE SCALE GENOMIC DNA]</scope>
    <source>
        <strain evidence="2 3">PSC32</strain>
    </source>
</reference>
<keyword evidence="3" id="KW-1185">Reference proteome</keyword>
<dbReference type="Proteomes" id="UP001327027">
    <property type="component" value="Unassembled WGS sequence"/>
</dbReference>
<keyword evidence="1" id="KW-0732">Signal</keyword>
<feature type="chain" id="PRO_5046786962" description="Entericidin" evidence="1">
    <location>
        <begin position="22"/>
        <end position="50"/>
    </location>
</feature>
<gene>
    <name evidence="2" type="ORF">U6A24_11170</name>
</gene>
<feature type="signal peptide" evidence="1">
    <location>
        <begin position="1"/>
        <end position="21"/>
    </location>
</feature>
<protein>
    <recommendedName>
        <fullName evidence="4">Entericidin</fullName>
    </recommendedName>
</protein>
<organism evidence="2 3">
    <name type="scientific">Aquimarina gracilis</name>
    <dbReference type="NCBI Taxonomy" id="874422"/>
    <lineage>
        <taxon>Bacteria</taxon>
        <taxon>Pseudomonadati</taxon>
        <taxon>Bacteroidota</taxon>
        <taxon>Flavobacteriia</taxon>
        <taxon>Flavobacteriales</taxon>
        <taxon>Flavobacteriaceae</taxon>
        <taxon>Aquimarina</taxon>
    </lineage>
</organism>
<evidence type="ECO:0000313" key="2">
    <source>
        <dbReference type="EMBL" id="MEB3346026.1"/>
    </source>
</evidence>
<dbReference type="RefSeq" id="WP_324180056.1">
    <property type="nucleotide sequence ID" value="NZ_BAABAW010000006.1"/>
</dbReference>
<proteinExistence type="predicted"/>
<evidence type="ECO:0008006" key="4">
    <source>
        <dbReference type="Google" id="ProtNLM"/>
    </source>
</evidence>
<dbReference type="PROSITE" id="PS51257">
    <property type="entry name" value="PROKAR_LIPOPROTEIN"/>
    <property type="match status" value="1"/>
</dbReference>
<comment type="caution">
    <text evidence="2">The sequence shown here is derived from an EMBL/GenBank/DDBJ whole genome shotgun (WGS) entry which is preliminary data.</text>
</comment>
<accession>A0ABU5ZVZ7</accession>
<name>A0ABU5ZVZ7_9FLAO</name>
<dbReference type="EMBL" id="JAYKLX010000005">
    <property type="protein sequence ID" value="MEB3346026.1"/>
    <property type="molecule type" value="Genomic_DNA"/>
</dbReference>